<gene>
    <name evidence="1" type="ORF">BTMF_LOCUS10338</name>
</gene>
<evidence type="ECO:0000313" key="1">
    <source>
        <dbReference type="EMBL" id="VDO35146.1"/>
    </source>
</evidence>
<dbReference type="Proteomes" id="UP000280834">
    <property type="component" value="Unassembled WGS sequence"/>
</dbReference>
<reference evidence="3" key="1">
    <citation type="submission" date="2017-02" db="UniProtKB">
        <authorList>
            <consortium name="WormBaseParasite"/>
        </authorList>
    </citation>
    <scope>IDENTIFICATION</scope>
</reference>
<accession>A0A0R3QX52</accession>
<evidence type="ECO:0000313" key="3">
    <source>
        <dbReference type="WBParaSite" id="BTMF_0001231801-mRNA-1"/>
    </source>
</evidence>
<reference evidence="1 2" key="2">
    <citation type="submission" date="2018-11" db="EMBL/GenBank/DDBJ databases">
        <authorList>
            <consortium name="Pathogen Informatics"/>
        </authorList>
    </citation>
    <scope>NUCLEOTIDE SEQUENCE [LARGE SCALE GENOMIC DNA]</scope>
</reference>
<organism evidence="3">
    <name type="scientific">Brugia timori</name>
    <dbReference type="NCBI Taxonomy" id="42155"/>
    <lineage>
        <taxon>Eukaryota</taxon>
        <taxon>Metazoa</taxon>
        <taxon>Ecdysozoa</taxon>
        <taxon>Nematoda</taxon>
        <taxon>Chromadorea</taxon>
        <taxon>Rhabditida</taxon>
        <taxon>Spirurina</taxon>
        <taxon>Spiruromorpha</taxon>
        <taxon>Filarioidea</taxon>
        <taxon>Onchocercidae</taxon>
        <taxon>Brugia</taxon>
    </lineage>
</organism>
<dbReference type="AlphaFoldDB" id="A0A0R3QX52"/>
<proteinExistence type="predicted"/>
<sequence>MSGDHSSSTMRSFYRSSLIVFHRSTWDNLYQSFVKRRKSINTKKMTGKTMPFFLLF</sequence>
<dbReference type="WBParaSite" id="BTMF_0001231801-mRNA-1">
    <property type="protein sequence ID" value="BTMF_0001231801-mRNA-1"/>
    <property type="gene ID" value="BTMF_0001231801"/>
</dbReference>
<keyword evidence="2" id="KW-1185">Reference proteome</keyword>
<evidence type="ECO:0000313" key="2">
    <source>
        <dbReference type="Proteomes" id="UP000280834"/>
    </source>
</evidence>
<protein>
    <submittedName>
        <fullName evidence="1 3">Uncharacterized protein</fullName>
    </submittedName>
</protein>
<dbReference type="EMBL" id="UZAG01017519">
    <property type="protein sequence ID" value="VDO35146.1"/>
    <property type="molecule type" value="Genomic_DNA"/>
</dbReference>
<name>A0A0R3QX52_9BILA</name>
<dbReference type="STRING" id="42155.A0A0R3QX52"/>